<evidence type="ECO:0000313" key="3">
    <source>
        <dbReference type="Proteomes" id="UP000593562"/>
    </source>
</evidence>
<dbReference type="EMBL" id="JAAARO010000013">
    <property type="protein sequence ID" value="KAF5738528.1"/>
    <property type="molecule type" value="Genomic_DNA"/>
</dbReference>
<dbReference type="Proteomes" id="UP000593562">
    <property type="component" value="Unassembled WGS sequence"/>
</dbReference>
<sequence length="95" mass="10249">MTMRPTPRTDFARQGAEDSQERRRFVPTTMHVAIIAAASTAGEEPVLELYVHDILGGSSATARPVTGLLGNIYNGQVPLCQAIGISSTKRWSSHP</sequence>
<protein>
    <submittedName>
        <fullName evidence="2">Uncharacterized protein</fullName>
    </submittedName>
</protein>
<accession>A0A7J7CWY7</accession>
<dbReference type="InParanoid" id="A0A7J7CWY7"/>
<evidence type="ECO:0000256" key="1">
    <source>
        <dbReference type="SAM" id="MobiDB-lite"/>
    </source>
</evidence>
<reference evidence="2 3" key="1">
    <citation type="journal article" date="2020" name="Nat. Commun.">
        <title>Genome of Tripterygium wilfordii and identification of cytochrome P450 involved in triptolide biosynthesis.</title>
        <authorList>
            <person name="Tu L."/>
            <person name="Su P."/>
            <person name="Zhang Z."/>
            <person name="Gao L."/>
            <person name="Wang J."/>
            <person name="Hu T."/>
            <person name="Zhou J."/>
            <person name="Zhang Y."/>
            <person name="Zhao Y."/>
            <person name="Liu Y."/>
            <person name="Song Y."/>
            <person name="Tong Y."/>
            <person name="Lu Y."/>
            <person name="Yang J."/>
            <person name="Xu C."/>
            <person name="Jia M."/>
            <person name="Peters R.J."/>
            <person name="Huang L."/>
            <person name="Gao W."/>
        </authorList>
    </citation>
    <scope>NUCLEOTIDE SEQUENCE [LARGE SCALE GENOMIC DNA]</scope>
    <source>
        <strain evidence="3">cv. XIE 37</strain>
        <tissue evidence="2">Leaf</tissue>
    </source>
</reference>
<gene>
    <name evidence="2" type="ORF">HS088_TW13G01428</name>
</gene>
<comment type="caution">
    <text evidence="2">The sequence shown here is derived from an EMBL/GenBank/DDBJ whole genome shotgun (WGS) entry which is preliminary data.</text>
</comment>
<organism evidence="2 3">
    <name type="scientific">Tripterygium wilfordii</name>
    <name type="common">Thunder God vine</name>
    <dbReference type="NCBI Taxonomy" id="458696"/>
    <lineage>
        <taxon>Eukaryota</taxon>
        <taxon>Viridiplantae</taxon>
        <taxon>Streptophyta</taxon>
        <taxon>Embryophyta</taxon>
        <taxon>Tracheophyta</taxon>
        <taxon>Spermatophyta</taxon>
        <taxon>Magnoliopsida</taxon>
        <taxon>eudicotyledons</taxon>
        <taxon>Gunneridae</taxon>
        <taxon>Pentapetalae</taxon>
        <taxon>rosids</taxon>
        <taxon>fabids</taxon>
        <taxon>Celastrales</taxon>
        <taxon>Celastraceae</taxon>
        <taxon>Tripterygium</taxon>
    </lineage>
</organism>
<evidence type="ECO:0000313" key="2">
    <source>
        <dbReference type="EMBL" id="KAF5738528.1"/>
    </source>
</evidence>
<dbReference type="AlphaFoldDB" id="A0A7J7CWY7"/>
<keyword evidence="3" id="KW-1185">Reference proteome</keyword>
<proteinExistence type="predicted"/>
<name>A0A7J7CWY7_TRIWF</name>
<feature type="region of interest" description="Disordered" evidence="1">
    <location>
        <begin position="1"/>
        <end position="22"/>
    </location>
</feature>